<evidence type="ECO:0000313" key="4">
    <source>
        <dbReference type="Proteomes" id="UP000466431"/>
    </source>
</evidence>
<dbReference type="GO" id="GO:0032259">
    <property type="term" value="P:methylation"/>
    <property type="evidence" value="ECO:0007669"/>
    <property type="project" value="UniProtKB-KW"/>
</dbReference>
<name>A0A7I7RDD7_MYCCF</name>
<dbReference type="SUPFAM" id="SSF53335">
    <property type="entry name" value="S-adenosyl-L-methionine-dependent methyltransferases"/>
    <property type="match status" value="1"/>
</dbReference>
<dbReference type="Gene3D" id="3.40.50.150">
    <property type="entry name" value="Vaccinia Virus protein VP39"/>
    <property type="match status" value="1"/>
</dbReference>
<reference evidence="3 4" key="1">
    <citation type="journal article" date="2019" name="Emerg. Microbes Infect.">
        <title>Comprehensive subspecies identification of 175 nontuberculous mycobacteria species based on 7547 genomic profiles.</title>
        <authorList>
            <person name="Matsumoto Y."/>
            <person name="Kinjo T."/>
            <person name="Motooka D."/>
            <person name="Nabeya D."/>
            <person name="Jung N."/>
            <person name="Uechi K."/>
            <person name="Horii T."/>
            <person name="Iida T."/>
            <person name="Fujita J."/>
            <person name="Nakamura S."/>
        </authorList>
    </citation>
    <scope>NUCLEOTIDE SEQUENCE [LARGE SCALE GENOMIC DNA]</scope>
    <source>
        <strain evidence="3 4">JCM 18439</strain>
    </source>
</reference>
<dbReference type="KEGG" id="mcee:MCEL_06550"/>
<dbReference type="PIRSF" id="PIRSF028177">
    <property type="entry name" value="Polyketide_synth_Omtfrase_TcmP"/>
    <property type="match status" value="1"/>
</dbReference>
<dbReference type="EMBL" id="AP022591">
    <property type="protein sequence ID" value="BBY42360.1"/>
    <property type="molecule type" value="Genomic_DNA"/>
</dbReference>
<accession>A0A7I7RDD7</accession>
<dbReference type="PANTHER" id="PTHR43619">
    <property type="entry name" value="S-ADENOSYL-L-METHIONINE-DEPENDENT METHYLTRANSFERASE YKTD-RELATED"/>
    <property type="match status" value="1"/>
</dbReference>
<organism evidence="3 4">
    <name type="scientific">Mycolicibacterium celeriflavum</name>
    <name type="common">Mycobacterium celeriflavum</name>
    <dbReference type="NCBI Taxonomy" id="1249101"/>
    <lineage>
        <taxon>Bacteria</taxon>
        <taxon>Bacillati</taxon>
        <taxon>Actinomycetota</taxon>
        <taxon>Actinomycetes</taxon>
        <taxon>Mycobacteriales</taxon>
        <taxon>Mycobacteriaceae</taxon>
        <taxon>Mycolicibacterium</taxon>
    </lineage>
</organism>
<dbReference type="AlphaFoldDB" id="A0A7I7RDD7"/>
<dbReference type="InterPro" id="IPR007213">
    <property type="entry name" value="Ppm1/Ppm2/Tcmp"/>
</dbReference>
<keyword evidence="1 3" id="KW-0489">Methyltransferase</keyword>
<proteinExistence type="predicted"/>
<dbReference type="GO" id="GO:0008168">
    <property type="term" value="F:methyltransferase activity"/>
    <property type="evidence" value="ECO:0007669"/>
    <property type="project" value="UniProtKB-KW"/>
</dbReference>
<keyword evidence="2 3" id="KW-0808">Transferase</keyword>
<protein>
    <submittedName>
        <fullName evidence="3">Putative O-methyltransferase Omt</fullName>
    </submittedName>
</protein>
<keyword evidence="4" id="KW-1185">Reference proteome</keyword>
<dbReference type="Pfam" id="PF04072">
    <property type="entry name" value="LCM"/>
    <property type="match status" value="1"/>
</dbReference>
<dbReference type="PANTHER" id="PTHR43619:SF2">
    <property type="entry name" value="S-ADENOSYL-L-METHIONINE-DEPENDENT METHYLTRANSFERASES SUPERFAMILY PROTEIN"/>
    <property type="match status" value="1"/>
</dbReference>
<evidence type="ECO:0000256" key="2">
    <source>
        <dbReference type="ARBA" id="ARBA00022679"/>
    </source>
</evidence>
<dbReference type="Proteomes" id="UP000466431">
    <property type="component" value="Chromosome"/>
</dbReference>
<dbReference type="InterPro" id="IPR029063">
    <property type="entry name" value="SAM-dependent_MTases_sf"/>
</dbReference>
<evidence type="ECO:0000313" key="3">
    <source>
        <dbReference type="EMBL" id="BBY42360.1"/>
    </source>
</evidence>
<evidence type="ECO:0000256" key="1">
    <source>
        <dbReference type="ARBA" id="ARBA00022603"/>
    </source>
</evidence>
<dbReference type="InterPro" id="IPR016874">
    <property type="entry name" value="TcmP-like"/>
</dbReference>
<sequence length="281" mass="31198">MFAVMRNAATELSPVEQTALLTVYARALDSRWRQPILGDTLASDVVGKIDYDFAGLGVQTSVVCQTALRAKLLDDRVRGFVGRHPNAVVVDLGAGLDSRFYRIGPPSSVDWYNVDLPGIMAVRDEVLPANPQSHSVPVSLADKRWAEAIPNERPTMLVADGLFAFLTEPVIVDIFRRITEYFRSGELAFNDYGGIGLASRLAIKLAPQKMFKDVGNQWGYAGFKDAHHPQTWNPRMKLVEEASLAHQPEVDLFPGWVRIATKLMGQTKTGARKARILRYAF</sequence>
<gene>
    <name evidence="3" type="ORF">MCEL_06550</name>
</gene>